<dbReference type="EMBL" id="BSYO01000040">
    <property type="protein sequence ID" value="GMH31688.1"/>
    <property type="molecule type" value="Genomic_DNA"/>
</dbReference>
<evidence type="ECO:0000313" key="2">
    <source>
        <dbReference type="EMBL" id="GMH31688.1"/>
    </source>
</evidence>
<protein>
    <submittedName>
        <fullName evidence="2">Uncharacterized protein</fullName>
    </submittedName>
</protein>
<organism evidence="2 3">
    <name type="scientific">Nepenthes gracilis</name>
    <name type="common">Slender pitcher plant</name>
    <dbReference type="NCBI Taxonomy" id="150966"/>
    <lineage>
        <taxon>Eukaryota</taxon>
        <taxon>Viridiplantae</taxon>
        <taxon>Streptophyta</taxon>
        <taxon>Embryophyta</taxon>
        <taxon>Tracheophyta</taxon>
        <taxon>Spermatophyta</taxon>
        <taxon>Magnoliopsida</taxon>
        <taxon>eudicotyledons</taxon>
        <taxon>Gunneridae</taxon>
        <taxon>Pentapetalae</taxon>
        <taxon>Caryophyllales</taxon>
        <taxon>Nepenthaceae</taxon>
        <taxon>Nepenthes</taxon>
    </lineage>
</organism>
<evidence type="ECO:0000256" key="1">
    <source>
        <dbReference type="SAM" id="MobiDB-lite"/>
    </source>
</evidence>
<evidence type="ECO:0000313" key="3">
    <source>
        <dbReference type="Proteomes" id="UP001279734"/>
    </source>
</evidence>
<reference evidence="2" key="1">
    <citation type="submission" date="2023-05" db="EMBL/GenBank/DDBJ databases">
        <title>Nepenthes gracilis genome sequencing.</title>
        <authorList>
            <person name="Fukushima K."/>
        </authorList>
    </citation>
    <scope>NUCLEOTIDE SEQUENCE</scope>
    <source>
        <strain evidence="2">SING2019-196</strain>
    </source>
</reference>
<sequence length="115" mass="12026">MIHYPLDLKACSPNALMPDSVHPSTSVLHEDCGPQLAEPPIDSRGPFSPCSSLLNDADPQPPVLDIALACNPDPIPSQLGLAISSSFPVDNGPHSRLLDTSGDWAVEVSTSNDSG</sequence>
<proteinExistence type="predicted"/>
<accession>A0AAD3TMH8</accession>
<comment type="caution">
    <text evidence="2">The sequence shown here is derived from an EMBL/GenBank/DDBJ whole genome shotgun (WGS) entry which is preliminary data.</text>
</comment>
<dbReference type="Proteomes" id="UP001279734">
    <property type="component" value="Unassembled WGS sequence"/>
</dbReference>
<feature type="region of interest" description="Disordered" evidence="1">
    <location>
        <begin position="22"/>
        <end position="56"/>
    </location>
</feature>
<dbReference type="AlphaFoldDB" id="A0AAD3TMH8"/>
<name>A0AAD3TMH8_NEPGR</name>
<gene>
    <name evidence="2" type="ORF">Nepgr_033532</name>
</gene>
<keyword evidence="3" id="KW-1185">Reference proteome</keyword>